<dbReference type="GO" id="GO:0003729">
    <property type="term" value="F:mRNA binding"/>
    <property type="evidence" value="ECO:0007669"/>
    <property type="project" value="TreeGrafter"/>
</dbReference>
<dbReference type="Proteomes" id="UP000063063">
    <property type="component" value="Chromosome 32"/>
</dbReference>
<dbReference type="eggNOG" id="ENOG502QT7G">
    <property type="taxonomic scope" value="Eukaryota"/>
</dbReference>
<feature type="compositionally biased region" description="Polar residues" evidence="1">
    <location>
        <begin position="822"/>
        <end position="833"/>
    </location>
</feature>
<dbReference type="KEGG" id="lpan:LPMP_324080"/>
<dbReference type="EMBL" id="CP009401">
    <property type="protein sequence ID" value="AIO01289.1"/>
    <property type="molecule type" value="Genomic_DNA"/>
</dbReference>
<sequence length="994" mass="112770">MSEIEDLVRRLRSLTGYVVATPAPAPTPAIVAPAEKQVGEESLLVLQQSLKRHPCFAVFHLSRAEVKCELLKQLEDAVKTPLAIGDDVPEAVTWRVFINNAAEKLEMERLHGVFKNVRQRIHGAKDKVFCRLGIDDAPVLDQVGNGYACPWNVLTILENGILFGEGDFAEQEKAQLEVPNATASILQNTGRVYANTFDTMAWLHLLHQMMSFPVSSVRTVWHAALYHFPTAGPLVCTYARLEMAALAKKTRLVACCSETDTKDVYEGYLRLLNVFYRHLPLAFSCELYSLFFSFAAEYVQPDSASLDLLYRTCLRRDVGMLPQSTSLWVQYLNWRSASFRDHMRRREWRKRMYNRILAIPLVGLDAVKDEYDMFVATEYRGRLAPDERIELEKRLARVKTEADDLSRLMYFFYPTEWAPATSTHVQFPYTLYLARPLTIEGPTASLSLRESVLSRIEMDLWSLWYTLLQRVHRPLFPGAGGEVLHYSRCRSFMTMMACFFPHQVTLWMELVDFCVYQQPLLSDKERFQSVAAAIDLAISFSQQDVCVRLFVAQVYHTDLGATEMAFREVKESLLQLHAWLLQYVRSDEERLTAKEALKKLQHITVLAVNYMRMGNTQGEPDHLRLVARFVMHHVEFLSLTMAALRKLLKSGAVETPAMFLHPFNLFCSHWILLELIRNRAARSALVILQQWCEHLKVMLFAGKNKGWSCEECGVDELVLDACANLLTADPSRGEEVEATLGELEDVARSDGLQSRNFLYASRQLRHRFFLPCRLLAQDDTSDIMLTAKLLLPHAAPHRYDTIQFSCPLPQRSLLLPGAETVTTPSLEDTTATQDAHRDEEQASLPTPVHSAHTFPEETLWSSVVGLRNFSAPARPRFDKTRRGPYSSRFYDRADGANKELPAVPTAPPSRLAIVSEAVQLPTLLDCLTSVRAGTAEESASDGKSATKLPPLEQLEEFIRQLPSVYEYNPDMEEDGQDVSTDWVLLALLSCESLS</sequence>
<gene>
    <name evidence="2" type="ORF">LPMP_324080</name>
</gene>
<dbReference type="Gene3D" id="1.25.40.10">
    <property type="entry name" value="Tetratricopeptide repeat domain"/>
    <property type="match status" value="1"/>
</dbReference>
<dbReference type="VEuPathDB" id="TriTrypDB:LPAL13_320048100"/>
<dbReference type="GO" id="GO:0005634">
    <property type="term" value="C:nucleus"/>
    <property type="evidence" value="ECO:0007669"/>
    <property type="project" value="TreeGrafter"/>
</dbReference>
<evidence type="ECO:0000313" key="2">
    <source>
        <dbReference type="EMBL" id="AIO01289.1"/>
    </source>
</evidence>
<organism evidence="2 3">
    <name type="scientific">Leishmania panamensis</name>
    <dbReference type="NCBI Taxonomy" id="5679"/>
    <lineage>
        <taxon>Eukaryota</taxon>
        <taxon>Discoba</taxon>
        <taxon>Euglenozoa</taxon>
        <taxon>Kinetoplastea</taxon>
        <taxon>Metakinetoplastina</taxon>
        <taxon>Trypanosomatida</taxon>
        <taxon>Trypanosomatidae</taxon>
        <taxon>Leishmaniinae</taxon>
        <taxon>Leishmania</taxon>
        <taxon>Leishmania guyanensis species complex</taxon>
    </lineage>
</organism>
<evidence type="ECO:0000313" key="3">
    <source>
        <dbReference type="Proteomes" id="UP000063063"/>
    </source>
</evidence>
<dbReference type="AlphaFoldDB" id="A0A088RZ67"/>
<dbReference type="PANTHER" id="PTHR19980:SF0">
    <property type="entry name" value="CLEAVAGE STIMULATION FACTOR SUBUNIT 3"/>
    <property type="match status" value="1"/>
</dbReference>
<dbReference type="PANTHER" id="PTHR19980">
    <property type="entry name" value="RNA CLEAVAGE STIMULATION FACTOR"/>
    <property type="match status" value="1"/>
</dbReference>
<dbReference type="OrthoDB" id="26282at2759"/>
<dbReference type="RefSeq" id="XP_010702089.1">
    <property type="nucleotide sequence ID" value="XM_010703787.1"/>
</dbReference>
<dbReference type="VEuPathDB" id="TriTrypDB:LPMP_324080"/>
<protein>
    <submittedName>
        <fullName evidence="2">Uncharacterized protein</fullName>
    </submittedName>
</protein>
<name>A0A088RZ67_LEIPA</name>
<evidence type="ECO:0000256" key="1">
    <source>
        <dbReference type="SAM" id="MobiDB-lite"/>
    </source>
</evidence>
<feature type="region of interest" description="Disordered" evidence="1">
    <location>
        <begin position="822"/>
        <end position="849"/>
    </location>
</feature>
<dbReference type="GeneID" id="22578149"/>
<dbReference type="GO" id="GO:0031124">
    <property type="term" value="P:mRNA 3'-end processing"/>
    <property type="evidence" value="ECO:0007669"/>
    <property type="project" value="InterPro"/>
</dbReference>
<dbReference type="InterPro" id="IPR011990">
    <property type="entry name" value="TPR-like_helical_dom_sf"/>
</dbReference>
<reference evidence="2 3" key="1">
    <citation type="journal article" date="2015" name="Sci. Rep.">
        <title>The genome of Leishmania panamensis: insights into genomics of the L. (Viannia) subgenus.</title>
        <authorList>
            <person name="Llanes A."/>
            <person name="Restrepo C.M."/>
            <person name="Vecchio G.D."/>
            <person name="Anguizola F.J."/>
            <person name="Lleonart R."/>
        </authorList>
    </citation>
    <scope>NUCLEOTIDE SEQUENCE [LARGE SCALE GENOMIC DNA]</scope>
    <source>
        <strain evidence="2 3">MHOM/PA/94/PSC-1</strain>
    </source>
</reference>
<dbReference type="SUPFAM" id="SSF48452">
    <property type="entry name" value="TPR-like"/>
    <property type="match status" value="1"/>
</dbReference>
<keyword evidence="3" id="KW-1185">Reference proteome</keyword>
<dbReference type="InterPro" id="IPR045243">
    <property type="entry name" value="Rna14-like"/>
</dbReference>
<accession>A0A088RZ67</accession>
<proteinExistence type="predicted"/>